<keyword evidence="2" id="KW-1185">Reference proteome</keyword>
<evidence type="ECO:0000313" key="2">
    <source>
        <dbReference type="Proteomes" id="UP000315010"/>
    </source>
</evidence>
<evidence type="ECO:0000313" key="1">
    <source>
        <dbReference type="EMBL" id="TWT83829.1"/>
    </source>
</evidence>
<name>A0A5C5Z8Y6_9BACT</name>
<gene>
    <name evidence="1" type="ORF">CA13_53010</name>
</gene>
<proteinExistence type="predicted"/>
<comment type="caution">
    <text evidence="1">The sequence shown here is derived from an EMBL/GenBank/DDBJ whole genome shotgun (WGS) entry which is preliminary data.</text>
</comment>
<dbReference type="EMBL" id="SJPJ01000001">
    <property type="protein sequence ID" value="TWT83829.1"/>
    <property type="molecule type" value="Genomic_DNA"/>
</dbReference>
<organism evidence="1 2">
    <name type="scientific">Novipirellula herctigrandis</name>
    <dbReference type="NCBI Taxonomy" id="2527986"/>
    <lineage>
        <taxon>Bacteria</taxon>
        <taxon>Pseudomonadati</taxon>
        <taxon>Planctomycetota</taxon>
        <taxon>Planctomycetia</taxon>
        <taxon>Pirellulales</taxon>
        <taxon>Pirellulaceae</taxon>
        <taxon>Novipirellula</taxon>
    </lineage>
</organism>
<dbReference type="AlphaFoldDB" id="A0A5C5Z8Y6"/>
<dbReference type="Proteomes" id="UP000315010">
    <property type="component" value="Unassembled WGS sequence"/>
</dbReference>
<accession>A0A5C5Z8Y6</accession>
<sequence length="46" mass="5417">MLYDRSDRRNDALVRFERQKPSELPATKGRVQVTICPFYGAIEKNF</sequence>
<reference evidence="1 2" key="1">
    <citation type="submission" date="2019-02" db="EMBL/GenBank/DDBJ databases">
        <title>Deep-cultivation of Planctomycetes and their phenomic and genomic characterization uncovers novel biology.</title>
        <authorList>
            <person name="Wiegand S."/>
            <person name="Jogler M."/>
            <person name="Boedeker C."/>
            <person name="Pinto D."/>
            <person name="Vollmers J."/>
            <person name="Rivas-Marin E."/>
            <person name="Kohn T."/>
            <person name="Peeters S.H."/>
            <person name="Heuer A."/>
            <person name="Rast P."/>
            <person name="Oberbeckmann S."/>
            <person name="Bunk B."/>
            <person name="Jeske O."/>
            <person name="Meyerdierks A."/>
            <person name="Storesund J.E."/>
            <person name="Kallscheuer N."/>
            <person name="Luecker S."/>
            <person name="Lage O.M."/>
            <person name="Pohl T."/>
            <person name="Merkel B.J."/>
            <person name="Hornburger P."/>
            <person name="Mueller R.-W."/>
            <person name="Bruemmer F."/>
            <person name="Labrenz M."/>
            <person name="Spormann A.M."/>
            <person name="Op Den Camp H."/>
            <person name="Overmann J."/>
            <person name="Amann R."/>
            <person name="Jetten M.S.M."/>
            <person name="Mascher T."/>
            <person name="Medema M.H."/>
            <person name="Devos D.P."/>
            <person name="Kaster A.-K."/>
            <person name="Ovreas L."/>
            <person name="Rohde M."/>
            <person name="Galperin M.Y."/>
            <person name="Jogler C."/>
        </authorList>
    </citation>
    <scope>NUCLEOTIDE SEQUENCE [LARGE SCALE GENOMIC DNA]</scope>
    <source>
        <strain evidence="1 2">CA13</strain>
    </source>
</reference>
<protein>
    <submittedName>
        <fullName evidence="1">Uncharacterized protein</fullName>
    </submittedName>
</protein>